<evidence type="ECO:0000313" key="1">
    <source>
        <dbReference type="EMBL" id="PRW93202.1"/>
    </source>
</evidence>
<protein>
    <submittedName>
        <fullName evidence="1">Uncharacterized protein</fullName>
    </submittedName>
</protein>
<organism evidence="1 2">
    <name type="scientific">Pseudomonas fluorescens</name>
    <dbReference type="NCBI Taxonomy" id="294"/>
    <lineage>
        <taxon>Bacteria</taxon>
        <taxon>Pseudomonadati</taxon>
        <taxon>Pseudomonadota</taxon>
        <taxon>Gammaproteobacteria</taxon>
        <taxon>Pseudomonadales</taxon>
        <taxon>Pseudomonadaceae</taxon>
        <taxon>Pseudomonas</taxon>
    </lineage>
</organism>
<dbReference type="AlphaFoldDB" id="A0A2T0ID51"/>
<name>A0A2T0ID51_PSEFL</name>
<evidence type="ECO:0000313" key="2">
    <source>
        <dbReference type="Proteomes" id="UP000239731"/>
    </source>
</evidence>
<dbReference type="Proteomes" id="UP000239731">
    <property type="component" value="Unassembled WGS sequence"/>
</dbReference>
<reference evidence="1 2" key="1">
    <citation type="submission" date="2018-03" db="EMBL/GenBank/DDBJ databases">
        <title>Blue discolouration in mozzarella cheese caused by Pseudomonas fluorescens.</title>
        <authorList>
            <person name="Chiesa F."/>
            <person name="Dalmasso A."/>
            <person name="Lomonaco S."/>
        </authorList>
    </citation>
    <scope>NUCLEOTIDE SEQUENCE [LARGE SCALE GENOMIC DNA]</scope>
    <source>
        <strain evidence="1 2">11293</strain>
    </source>
</reference>
<gene>
    <name evidence="1" type="ORF">C7A10_12000</name>
</gene>
<proteinExistence type="predicted"/>
<comment type="caution">
    <text evidence="1">The sequence shown here is derived from an EMBL/GenBank/DDBJ whole genome shotgun (WGS) entry which is preliminary data.</text>
</comment>
<sequence length="68" mass="7434">MPFPAALLWRGSLLPLEGEALPGFLGAASQPSASKLPRHSRPAATRDWVESVIAQCPGQHRYARRAKR</sequence>
<dbReference type="EMBL" id="PVUH01000006">
    <property type="protein sequence ID" value="PRW93202.1"/>
    <property type="molecule type" value="Genomic_DNA"/>
</dbReference>
<accession>A0A2T0ID51</accession>